<evidence type="ECO:0000313" key="2">
    <source>
        <dbReference type="Proteomes" id="UP001642483"/>
    </source>
</evidence>
<keyword evidence="2" id="KW-1185">Reference proteome</keyword>
<proteinExistence type="predicted"/>
<reference evidence="1 2" key="1">
    <citation type="submission" date="2024-02" db="EMBL/GenBank/DDBJ databases">
        <authorList>
            <person name="Daric V."/>
            <person name="Darras S."/>
        </authorList>
    </citation>
    <scope>NUCLEOTIDE SEQUENCE [LARGE SCALE GENOMIC DNA]</scope>
</reference>
<sequence>MPATDQARKNGTYLRDLRNAGQVKSRCIWCNLQSVMTTKPMGSLFRRCTKHSLENSQGCSCHAFYYGALNRFISLLQPQRSFSLSAL</sequence>
<accession>A0ABP0F2H1</accession>
<dbReference type="Proteomes" id="UP001642483">
    <property type="component" value="Unassembled WGS sequence"/>
</dbReference>
<name>A0ABP0F2H1_CLALP</name>
<dbReference type="EMBL" id="CAWYQH010000002">
    <property type="protein sequence ID" value="CAK8673917.1"/>
    <property type="molecule type" value="Genomic_DNA"/>
</dbReference>
<organism evidence="1 2">
    <name type="scientific">Clavelina lepadiformis</name>
    <name type="common">Light-bulb sea squirt</name>
    <name type="synonym">Ascidia lepadiformis</name>
    <dbReference type="NCBI Taxonomy" id="159417"/>
    <lineage>
        <taxon>Eukaryota</taxon>
        <taxon>Metazoa</taxon>
        <taxon>Chordata</taxon>
        <taxon>Tunicata</taxon>
        <taxon>Ascidiacea</taxon>
        <taxon>Aplousobranchia</taxon>
        <taxon>Clavelinidae</taxon>
        <taxon>Clavelina</taxon>
    </lineage>
</organism>
<gene>
    <name evidence="1" type="ORF">CVLEPA_LOCUS3652</name>
</gene>
<protein>
    <submittedName>
        <fullName evidence="1">Uncharacterized protein</fullName>
    </submittedName>
</protein>
<evidence type="ECO:0000313" key="1">
    <source>
        <dbReference type="EMBL" id="CAK8673917.1"/>
    </source>
</evidence>
<comment type="caution">
    <text evidence="1">The sequence shown here is derived from an EMBL/GenBank/DDBJ whole genome shotgun (WGS) entry which is preliminary data.</text>
</comment>